<dbReference type="InterPro" id="IPR036034">
    <property type="entry name" value="PDZ_sf"/>
</dbReference>
<dbReference type="RefSeq" id="WP_146090630.1">
    <property type="nucleotide sequence ID" value="NZ_MQUB01000001.1"/>
</dbReference>
<feature type="chain" id="PRO_5015461969" description="Trypsin" evidence="3">
    <location>
        <begin position="19"/>
        <end position="340"/>
    </location>
</feature>
<evidence type="ECO:0000256" key="1">
    <source>
        <dbReference type="ARBA" id="ARBA00022670"/>
    </source>
</evidence>
<dbReference type="PANTHER" id="PTHR43343">
    <property type="entry name" value="PEPTIDASE S12"/>
    <property type="match status" value="1"/>
</dbReference>
<sequence length="340" mass="35796">MKRFMTLALLVSVSCSMAQSLPELYKRVSSSVVVINIISVSPELGASGVELMANQASGSGVLVSEQGHIWTAAHVVQSAESVKVEFSDGQTYEADVISSFPLADVALIKVKGNFELKGRHVASIGNSDQLDIGEDIFVLGAPRGFKQSLSRGILSGRYLPEHLSNAFVNIEFLQTDAAINPGNSGGPVFNKKGEVMGIASRIYTNSGGFEGLGFAVSSNVAQKLLTGDPIWGGMDTQLLTEEMAAALNVPQSGGLLVMNVSTKGAGNQLNLMGGFIPASIAGVNIMLGGDIILEIGGIQIEDINSIFKVRERIGKAQKGEKISITILRNGKIGNAEFAKQ</sequence>
<dbReference type="SUPFAM" id="SSF50494">
    <property type="entry name" value="Trypsin-like serine proteases"/>
    <property type="match status" value="1"/>
</dbReference>
<evidence type="ECO:0000313" key="4">
    <source>
        <dbReference type="EMBL" id="PQB03970.1"/>
    </source>
</evidence>
<protein>
    <recommendedName>
        <fullName evidence="6">Trypsin</fullName>
    </recommendedName>
</protein>
<comment type="caution">
    <text evidence="4">The sequence shown here is derived from an EMBL/GenBank/DDBJ whole genome shotgun (WGS) entry which is preliminary data.</text>
</comment>
<name>A0A2S7KN05_9FLAO</name>
<dbReference type="EMBL" id="MQUB01000001">
    <property type="protein sequence ID" value="PQB03970.1"/>
    <property type="molecule type" value="Genomic_DNA"/>
</dbReference>
<dbReference type="PANTHER" id="PTHR43343:SF3">
    <property type="entry name" value="PROTEASE DO-LIKE 8, CHLOROPLASTIC"/>
    <property type="match status" value="1"/>
</dbReference>
<dbReference type="PRINTS" id="PR00834">
    <property type="entry name" value="PROTEASES2C"/>
</dbReference>
<evidence type="ECO:0000313" key="5">
    <source>
        <dbReference type="Proteomes" id="UP000239800"/>
    </source>
</evidence>
<dbReference type="Pfam" id="PF13365">
    <property type="entry name" value="Trypsin_2"/>
    <property type="match status" value="1"/>
</dbReference>
<gene>
    <name evidence="4" type="ORF">BST85_02905</name>
</gene>
<evidence type="ECO:0000256" key="3">
    <source>
        <dbReference type="SAM" id="SignalP"/>
    </source>
</evidence>
<organism evidence="4 5">
    <name type="scientific">Aureitalea marina</name>
    <dbReference type="NCBI Taxonomy" id="930804"/>
    <lineage>
        <taxon>Bacteria</taxon>
        <taxon>Pseudomonadati</taxon>
        <taxon>Bacteroidota</taxon>
        <taxon>Flavobacteriia</taxon>
        <taxon>Flavobacteriales</taxon>
        <taxon>Flavobacteriaceae</taxon>
        <taxon>Aureitalea</taxon>
    </lineage>
</organism>
<dbReference type="InterPro" id="IPR009003">
    <property type="entry name" value="Peptidase_S1_PA"/>
</dbReference>
<dbReference type="SUPFAM" id="SSF50156">
    <property type="entry name" value="PDZ domain-like"/>
    <property type="match status" value="1"/>
</dbReference>
<reference evidence="4 5" key="1">
    <citation type="submission" date="2016-11" db="EMBL/GenBank/DDBJ databases">
        <title>Trade-off between light-utilization and light-protection in marine flavobacteria.</title>
        <authorList>
            <person name="Kumagai Y."/>
        </authorList>
    </citation>
    <scope>NUCLEOTIDE SEQUENCE [LARGE SCALE GENOMIC DNA]</scope>
    <source>
        <strain evidence="4 5">NBRC 107741</strain>
    </source>
</reference>
<dbReference type="GO" id="GO:0006508">
    <property type="term" value="P:proteolysis"/>
    <property type="evidence" value="ECO:0007669"/>
    <property type="project" value="UniProtKB-KW"/>
</dbReference>
<dbReference type="Gene3D" id="2.40.10.120">
    <property type="match status" value="1"/>
</dbReference>
<dbReference type="Gene3D" id="2.30.42.10">
    <property type="match status" value="1"/>
</dbReference>
<keyword evidence="2" id="KW-0378">Hydrolase</keyword>
<dbReference type="AlphaFoldDB" id="A0A2S7KN05"/>
<keyword evidence="1" id="KW-0645">Protease</keyword>
<dbReference type="Proteomes" id="UP000239800">
    <property type="component" value="Unassembled WGS sequence"/>
</dbReference>
<dbReference type="PROSITE" id="PS51257">
    <property type="entry name" value="PROKAR_LIPOPROTEIN"/>
    <property type="match status" value="1"/>
</dbReference>
<keyword evidence="5" id="KW-1185">Reference proteome</keyword>
<evidence type="ECO:0008006" key="6">
    <source>
        <dbReference type="Google" id="ProtNLM"/>
    </source>
</evidence>
<dbReference type="InterPro" id="IPR001940">
    <property type="entry name" value="Peptidase_S1C"/>
</dbReference>
<feature type="signal peptide" evidence="3">
    <location>
        <begin position="1"/>
        <end position="18"/>
    </location>
</feature>
<dbReference type="OrthoDB" id="9758917at2"/>
<dbReference type="InterPro" id="IPR051201">
    <property type="entry name" value="Chloro_Bact_Ser_Proteases"/>
</dbReference>
<dbReference type="GO" id="GO:0004252">
    <property type="term" value="F:serine-type endopeptidase activity"/>
    <property type="evidence" value="ECO:0007669"/>
    <property type="project" value="InterPro"/>
</dbReference>
<accession>A0A2S7KN05</accession>
<proteinExistence type="predicted"/>
<evidence type="ECO:0000256" key="2">
    <source>
        <dbReference type="ARBA" id="ARBA00022801"/>
    </source>
</evidence>
<keyword evidence="3" id="KW-0732">Signal</keyword>